<dbReference type="Proteomes" id="UP000793456">
    <property type="component" value="Chromosome XIV"/>
</dbReference>
<sequence length="161" mass="17344">MALKGGVPFILSLFMFVSMLSSQCDCHPHSARAVSNHTERKVSDVVAEVAGYADVAKKIIDLAVFGAAQNRSYRRLADFTDTIGNRVSGSHNLELAIKYMYNTITKDGLDVHLEPVKIPHWVRGKESAEMIMPRAKSLAILGLGSSVGTPPEGIEACSVGS</sequence>
<name>A0ACD3QXX6_LARCR</name>
<proteinExistence type="predicted"/>
<evidence type="ECO:0000313" key="1">
    <source>
        <dbReference type="EMBL" id="TMS11318.1"/>
    </source>
</evidence>
<comment type="caution">
    <text evidence="1">The sequence shown here is derived from an EMBL/GenBank/DDBJ whole genome shotgun (WGS) entry which is preliminary data.</text>
</comment>
<evidence type="ECO:0000313" key="2">
    <source>
        <dbReference type="Proteomes" id="UP000793456"/>
    </source>
</evidence>
<reference evidence="1" key="1">
    <citation type="submission" date="2018-11" db="EMBL/GenBank/DDBJ databases">
        <title>The sequence and de novo assembly of Larimichthys crocea genome using PacBio and Hi-C technologies.</title>
        <authorList>
            <person name="Xu P."/>
            <person name="Chen B."/>
            <person name="Zhou Z."/>
            <person name="Ke Q."/>
            <person name="Wu Y."/>
            <person name="Bai H."/>
            <person name="Pu F."/>
        </authorList>
    </citation>
    <scope>NUCLEOTIDE SEQUENCE</scope>
    <source>
        <tissue evidence="1">Muscle</tissue>
    </source>
</reference>
<keyword evidence="2" id="KW-1185">Reference proteome</keyword>
<organism evidence="1 2">
    <name type="scientific">Larimichthys crocea</name>
    <name type="common">Large yellow croaker</name>
    <name type="synonym">Pseudosciaena crocea</name>
    <dbReference type="NCBI Taxonomy" id="215358"/>
    <lineage>
        <taxon>Eukaryota</taxon>
        <taxon>Metazoa</taxon>
        <taxon>Chordata</taxon>
        <taxon>Craniata</taxon>
        <taxon>Vertebrata</taxon>
        <taxon>Euteleostomi</taxon>
        <taxon>Actinopterygii</taxon>
        <taxon>Neopterygii</taxon>
        <taxon>Teleostei</taxon>
        <taxon>Neoteleostei</taxon>
        <taxon>Acanthomorphata</taxon>
        <taxon>Eupercaria</taxon>
        <taxon>Sciaenidae</taxon>
        <taxon>Larimichthys</taxon>
    </lineage>
</organism>
<accession>A0ACD3QXX6</accession>
<gene>
    <name evidence="1" type="ORF">E3U43_020311</name>
</gene>
<dbReference type="EMBL" id="CM011687">
    <property type="protein sequence ID" value="TMS11318.1"/>
    <property type="molecule type" value="Genomic_DNA"/>
</dbReference>
<protein>
    <submittedName>
        <fullName evidence="1">Uncharacterized protein</fullName>
    </submittedName>
</protein>